<dbReference type="RefSeq" id="WP_121257050.1">
    <property type="nucleotide sequence ID" value="NZ_RBIL01000002.1"/>
</dbReference>
<comment type="caution">
    <text evidence="3">The sequence shown here is derived from an EMBL/GenBank/DDBJ whole genome shotgun (WGS) entry which is preliminary data.</text>
</comment>
<protein>
    <recommendedName>
        <fullName evidence="5">Dolichyl-phosphate-mannose-protein mannosyltransferase</fullName>
    </recommendedName>
</protein>
<accession>A0A660L3E4</accession>
<keyword evidence="2" id="KW-0812">Transmembrane</keyword>
<keyword evidence="2" id="KW-0472">Membrane</keyword>
<feature type="transmembrane region" description="Helical" evidence="2">
    <location>
        <begin position="272"/>
        <end position="291"/>
    </location>
</feature>
<feature type="transmembrane region" description="Helical" evidence="2">
    <location>
        <begin position="353"/>
        <end position="376"/>
    </location>
</feature>
<proteinExistence type="predicted"/>
<sequence>MEGTTLTRQEPGTDSARPETSVWERGDRVAKIAFALLCVATLVGFFVFPTYPVYDSYYSLLWGRDLWHGDGLVFDGFRYPTEHPLTIAAGFVLQFFGGWADRLWVAVILGSFLVLVAGIYRLGKIAATPLVGAVAALLLLTRFDYPFLAARGYLDIPYMALVVWAAILEWQRPRRGISVLILLSLAGMLRPEAWFLAAMYWCWVVWKASWRDRLIYTALAASGPLVWFAVDYLVTGDPLFSLHYTSASAEDLGRQRPLSELPAAIPTFFQNLVKLPVFVAAGVGLVLGVVISPRRMVMPVVVLASGLVTFIAIGVAGASVIERYLAVPALALMVLAAVAIGGWTMLLPGWVRTVWMVGAIAIVVFGVAFTATRLNLARFDNELRFRGQAHDDLTTVLSDPKVKAGFACGPLTGPNHKIVPDARWIAGLSDGRVLAREWIDRIERQQRDADAGKINRKGEKIKPPEPEDLAAARASHEGGVAIVVTSRFAIFKHAWSDSADNPLIQVPPPGFQRVKTSRFYAAYVRC</sequence>
<dbReference type="Proteomes" id="UP000278962">
    <property type="component" value="Unassembled WGS sequence"/>
</dbReference>
<feature type="transmembrane region" description="Helical" evidence="2">
    <location>
        <begin position="179"/>
        <end position="201"/>
    </location>
</feature>
<name>A0A660L3E4_9ACTN</name>
<dbReference type="EMBL" id="RBIL01000002">
    <property type="protein sequence ID" value="RKQ87958.1"/>
    <property type="molecule type" value="Genomic_DNA"/>
</dbReference>
<evidence type="ECO:0008006" key="5">
    <source>
        <dbReference type="Google" id="ProtNLM"/>
    </source>
</evidence>
<evidence type="ECO:0000313" key="3">
    <source>
        <dbReference type="EMBL" id="RKQ87958.1"/>
    </source>
</evidence>
<feature type="region of interest" description="Disordered" evidence="1">
    <location>
        <begin position="1"/>
        <end position="20"/>
    </location>
</feature>
<feature type="transmembrane region" description="Helical" evidence="2">
    <location>
        <begin position="213"/>
        <end position="234"/>
    </location>
</feature>
<feature type="transmembrane region" description="Helical" evidence="2">
    <location>
        <begin position="125"/>
        <end position="143"/>
    </location>
</feature>
<feature type="transmembrane region" description="Helical" evidence="2">
    <location>
        <begin position="103"/>
        <end position="120"/>
    </location>
</feature>
<feature type="transmembrane region" description="Helical" evidence="2">
    <location>
        <begin position="32"/>
        <end position="54"/>
    </location>
</feature>
<dbReference type="AlphaFoldDB" id="A0A660L3E4"/>
<reference evidence="3 4" key="1">
    <citation type="submission" date="2018-10" db="EMBL/GenBank/DDBJ databases">
        <title>Genomic Encyclopedia of Archaeal and Bacterial Type Strains, Phase II (KMG-II): from individual species to whole genera.</title>
        <authorList>
            <person name="Goeker M."/>
        </authorList>
    </citation>
    <scope>NUCLEOTIDE SEQUENCE [LARGE SCALE GENOMIC DNA]</scope>
    <source>
        <strain evidence="3 4">DSM 14954</strain>
    </source>
</reference>
<evidence type="ECO:0000313" key="4">
    <source>
        <dbReference type="Proteomes" id="UP000278962"/>
    </source>
</evidence>
<feature type="transmembrane region" description="Helical" evidence="2">
    <location>
        <begin position="297"/>
        <end position="318"/>
    </location>
</feature>
<keyword evidence="4" id="KW-1185">Reference proteome</keyword>
<dbReference type="OrthoDB" id="5241768at2"/>
<gene>
    <name evidence="3" type="ORF">C8N24_5993</name>
</gene>
<feature type="compositionally biased region" description="Polar residues" evidence="1">
    <location>
        <begin position="1"/>
        <end position="12"/>
    </location>
</feature>
<evidence type="ECO:0000256" key="1">
    <source>
        <dbReference type="SAM" id="MobiDB-lite"/>
    </source>
</evidence>
<feature type="transmembrane region" description="Helical" evidence="2">
    <location>
        <begin position="325"/>
        <end position="347"/>
    </location>
</feature>
<keyword evidence="2" id="KW-1133">Transmembrane helix</keyword>
<evidence type="ECO:0000256" key="2">
    <source>
        <dbReference type="SAM" id="Phobius"/>
    </source>
</evidence>
<organism evidence="3 4">
    <name type="scientific">Solirubrobacter pauli</name>
    <dbReference type="NCBI Taxonomy" id="166793"/>
    <lineage>
        <taxon>Bacteria</taxon>
        <taxon>Bacillati</taxon>
        <taxon>Actinomycetota</taxon>
        <taxon>Thermoleophilia</taxon>
        <taxon>Solirubrobacterales</taxon>
        <taxon>Solirubrobacteraceae</taxon>
        <taxon>Solirubrobacter</taxon>
    </lineage>
</organism>